<protein>
    <submittedName>
        <fullName evidence="1">Uncharacterized protein</fullName>
    </submittedName>
</protein>
<dbReference type="EMBL" id="EQ962660">
    <property type="protein sequence ID" value="EED12605.1"/>
    <property type="molecule type" value="Genomic_DNA"/>
</dbReference>
<reference evidence="2" key="1">
    <citation type="journal article" date="2015" name="Genome Announc.">
        <title>Genome sequence of the AIDS-associated pathogen Penicillium marneffei (ATCC18224) and its near taxonomic relative Talaromyces stipitatus (ATCC10500).</title>
        <authorList>
            <person name="Nierman W.C."/>
            <person name="Fedorova-Abrams N.D."/>
            <person name="Andrianopoulos A."/>
        </authorList>
    </citation>
    <scope>NUCLEOTIDE SEQUENCE [LARGE SCALE GENOMIC DNA]</scope>
    <source>
        <strain evidence="2">ATCC 10500 / CBS 375.48 / QM 6759 / NRRL 1006</strain>
    </source>
</reference>
<evidence type="ECO:0000313" key="2">
    <source>
        <dbReference type="Proteomes" id="UP000001745"/>
    </source>
</evidence>
<accession>B8MSS3</accession>
<gene>
    <name evidence="1" type="ORF">TSTA_006310</name>
</gene>
<dbReference type="OrthoDB" id="5338352at2759"/>
<dbReference type="GeneID" id="8105316"/>
<dbReference type="PhylomeDB" id="B8MSS3"/>
<organism evidence="1 2">
    <name type="scientific">Talaromyces stipitatus (strain ATCC 10500 / CBS 375.48 / QM 6759 / NRRL 1006)</name>
    <name type="common">Penicillium stipitatum</name>
    <dbReference type="NCBI Taxonomy" id="441959"/>
    <lineage>
        <taxon>Eukaryota</taxon>
        <taxon>Fungi</taxon>
        <taxon>Dikarya</taxon>
        <taxon>Ascomycota</taxon>
        <taxon>Pezizomycotina</taxon>
        <taxon>Eurotiomycetes</taxon>
        <taxon>Eurotiomycetidae</taxon>
        <taxon>Eurotiales</taxon>
        <taxon>Trichocomaceae</taxon>
        <taxon>Talaromyces</taxon>
        <taxon>Talaromyces sect. Talaromyces</taxon>
    </lineage>
</organism>
<dbReference type="HOGENOM" id="CLU_1705429_0_0_1"/>
<evidence type="ECO:0000313" key="1">
    <source>
        <dbReference type="EMBL" id="EED12605.1"/>
    </source>
</evidence>
<dbReference type="InParanoid" id="B8MSS3"/>
<dbReference type="Proteomes" id="UP000001745">
    <property type="component" value="Unassembled WGS sequence"/>
</dbReference>
<dbReference type="VEuPathDB" id="FungiDB:TSTA_006310"/>
<keyword evidence="2" id="KW-1185">Reference proteome</keyword>
<dbReference type="RefSeq" id="XP_002488259.1">
    <property type="nucleotide sequence ID" value="XM_002488214.1"/>
</dbReference>
<proteinExistence type="predicted"/>
<name>B8MSS3_TALSN</name>
<sequence length="154" mass="17307">MVRFPYRSRSLQNFHGWPDALLALSQSTAMMKSSNGLTVAPTRIGITKSNVGYTNTSASILKFQNVLQADIRSQNLLDMNDDLKFTDFAGSSIDGEDAYVSASARAHGRSLCSWQFPDTRHLILGPVIKKCWKMQYEDVAEVLDDLRYLKERPS</sequence>
<dbReference type="STRING" id="441959.B8MSS3"/>
<dbReference type="AlphaFoldDB" id="B8MSS3"/>